<keyword evidence="2" id="KW-0808">Transferase</keyword>
<name>A0A2I0TQI8_LIMLA</name>
<keyword evidence="3" id="KW-1185">Reference proteome</keyword>
<dbReference type="EMBL" id="KZ507888">
    <property type="protein sequence ID" value="PKU36054.1"/>
    <property type="molecule type" value="Genomic_DNA"/>
</dbReference>
<dbReference type="PANTHER" id="PTHR33395:SF22">
    <property type="entry name" value="REVERSE TRANSCRIPTASE DOMAIN-CONTAINING PROTEIN"/>
    <property type="match status" value="1"/>
</dbReference>
<gene>
    <name evidence="2" type="ORF">llap_13644</name>
</gene>
<keyword evidence="2" id="KW-0695">RNA-directed DNA polymerase</keyword>
<evidence type="ECO:0000313" key="2">
    <source>
        <dbReference type="EMBL" id="PKU36054.1"/>
    </source>
</evidence>
<dbReference type="GO" id="GO:0031012">
    <property type="term" value="C:extracellular matrix"/>
    <property type="evidence" value="ECO:0007669"/>
    <property type="project" value="TreeGrafter"/>
</dbReference>
<dbReference type="GO" id="GO:0003964">
    <property type="term" value="F:RNA-directed DNA polymerase activity"/>
    <property type="evidence" value="ECO:0007669"/>
    <property type="project" value="UniProtKB-KW"/>
</dbReference>
<dbReference type="OrthoDB" id="416454at2759"/>
<evidence type="ECO:0000259" key="1">
    <source>
        <dbReference type="Pfam" id="PF00078"/>
    </source>
</evidence>
<dbReference type="GO" id="GO:0007508">
    <property type="term" value="P:larval heart development"/>
    <property type="evidence" value="ECO:0007669"/>
    <property type="project" value="TreeGrafter"/>
</dbReference>
<reference evidence="3" key="2">
    <citation type="submission" date="2017-12" db="EMBL/GenBank/DDBJ databases">
        <title>Genome sequence of the Bar-tailed Godwit (Limosa lapponica baueri).</title>
        <authorList>
            <person name="Lima N.C.B."/>
            <person name="Parody-Merino A.M."/>
            <person name="Battley P.F."/>
            <person name="Fidler A.E."/>
            <person name="Prosdocimi F."/>
        </authorList>
    </citation>
    <scope>NUCLEOTIDE SEQUENCE [LARGE SCALE GENOMIC DNA]</scope>
</reference>
<feature type="domain" description="Reverse transcriptase" evidence="1">
    <location>
        <begin position="311"/>
        <end position="400"/>
    </location>
</feature>
<accession>A0A2I0TQI8</accession>
<dbReference type="InterPro" id="IPR000477">
    <property type="entry name" value="RT_dom"/>
</dbReference>
<dbReference type="Proteomes" id="UP000233556">
    <property type="component" value="Unassembled WGS sequence"/>
</dbReference>
<protein>
    <submittedName>
        <fullName evidence="2">Rna-directed dna polymerase from mobile element jockey-like</fullName>
    </submittedName>
</protein>
<dbReference type="GO" id="GO:0061343">
    <property type="term" value="P:cell adhesion involved in heart morphogenesis"/>
    <property type="evidence" value="ECO:0007669"/>
    <property type="project" value="TreeGrafter"/>
</dbReference>
<reference evidence="3" key="1">
    <citation type="submission" date="2017-11" db="EMBL/GenBank/DDBJ databases">
        <authorList>
            <person name="Lima N.C."/>
            <person name="Parody-Merino A.M."/>
            <person name="Battley P.F."/>
            <person name="Fidler A.E."/>
            <person name="Prosdocimi F."/>
        </authorList>
    </citation>
    <scope>NUCLEOTIDE SEQUENCE [LARGE SCALE GENOMIC DNA]</scope>
</reference>
<proteinExistence type="predicted"/>
<evidence type="ECO:0000313" key="3">
    <source>
        <dbReference type="Proteomes" id="UP000233556"/>
    </source>
</evidence>
<keyword evidence="2" id="KW-0548">Nucleotidyltransferase</keyword>
<organism evidence="2 3">
    <name type="scientific">Limosa lapponica baueri</name>
    <dbReference type="NCBI Taxonomy" id="1758121"/>
    <lineage>
        <taxon>Eukaryota</taxon>
        <taxon>Metazoa</taxon>
        <taxon>Chordata</taxon>
        <taxon>Craniata</taxon>
        <taxon>Vertebrata</taxon>
        <taxon>Euteleostomi</taxon>
        <taxon>Archelosauria</taxon>
        <taxon>Archosauria</taxon>
        <taxon>Dinosauria</taxon>
        <taxon>Saurischia</taxon>
        <taxon>Theropoda</taxon>
        <taxon>Coelurosauria</taxon>
        <taxon>Aves</taxon>
        <taxon>Neognathae</taxon>
        <taxon>Neoaves</taxon>
        <taxon>Charadriiformes</taxon>
        <taxon>Scolopacidae</taxon>
        <taxon>Limosa</taxon>
    </lineage>
</organism>
<dbReference type="PANTHER" id="PTHR33395">
    <property type="entry name" value="TRANSCRIPTASE, PUTATIVE-RELATED-RELATED"/>
    <property type="match status" value="1"/>
</dbReference>
<dbReference type="Pfam" id="PF00078">
    <property type="entry name" value="RVT_1"/>
    <property type="match status" value="1"/>
</dbReference>
<sequence>MVNFLSVVARASMAMIWLLLHIFPKGNLLEEIFPSIQTKPPLEQLEAISSFPIAYYLGKETDIHHATSFQAVVESNKVVEELTRRGVLLDLVLTNKEGLVEDIKVGGSLGCSDHEKIEFRIVDSMCKTRSRIETLDFRRANFDLFKKLLGEIPSPSGVPDFGGNKVWMKEDFPLVEEDQVREQLSKLDICKSVGPDGMNLNQIRQAKAQRELNLARDIKDNKKSFYKYVRDKGKTREDVGPLWKETGDLVTQDMEKAEVLNDFFISVFTDKGSNHTAQVAEGKNRGYENEEPPTVGEDQIRGEQQTSFTCKAFNTVPCDILVSKLESYGFDGWTTWWIRNWLDGHTQRVMVNDSVSKWKPVTSGIPQGSVLEPVLFNNFAGDMDSGIECTLSKFADDTKLCDTVNTLEGRDAIQRDLDRLER</sequence>
<dbReference type="AlphaFoldDB" id="A0A2I0TQI8"/>